<keyword evidence="3" id="KW-1185">Reference proteome</keyword>
<organism evidence="2 3">
    <name type="scientific">Porites evermanni</name>
    <dbReference type="NCBI Taxonomy" id="104178"/>
    <lineage>
        <taxon>Eukaryota</taxon>
        <taxon>Metazoa</taxon>
        <taxon>Cnidaria</taxon>
        <taxon>Anthozoa</taxon>
        <taxon>Hexacorallia</taxon>
        <taxon>Scleractinia</taxon>
        <taxon>Fungiina</taxon>
        <taxon>Poritidae</taxon>
        <taxon>Porites</taxon>
    </lineage>
</organism>
<dbReference type="Proteomes" id="UP001159427">
    <property type="component" value="Unassembled WGS sequence"/>
</dbReference>
<feature type="chain" id="PRO_5045238780" evidence="1">
    <location>
        <begin position="21"/>
        <end position="765"/>
    </location>
</feature>
<evidence type="ECO:0000256" key="1">
    <source>
        <dbReference type="SAM" id="SignalP"/>
    </source>
</evidence>
<name>A0ABN8Q052_9CNID</name>
<proteinExistence type="predicted"/>
<protein>
    <submittedName>
        <fullName evidence="2">Uncharacterized protein</fullName>
    </submittedName>
</protein>
<reference evidence="2 3" key="1">
    <citation type="submission" date="2022-05" db="EMBL/GenBank/DDBJ databases">
        <authorList>
            <consortium name="Genoscope - CEA"/>
            <person name="William W."/>
        </authorList>
    </citation>
    <scope>NUCLEOTIDE SEQUENCE [LARGE SCALE GENOMIC DNA]</scope>
</reference>
<dbReference type="EMBL" id="CALNXI010001074">
    <property type="protein sequence ID" value="CAH3154305.1"/>
    <property type="molecule type" value="Genomic_DNA"/>
</dbReference>
<sequence length="765" mass="86959">MKWSVFVAFVFFLRAQQSDAENVASPNSENSGVSVAFCDDFETNGKEYFKITAKTLEPVNGESKFSTRIDPSRGKQRYDLPVLIPQKGVKHIKVFSSSGEDICLKAVSVDTSIFVESPTNFQTICSAEEKNSFPPCKEFKSKLKPLKSDAEKVSKSQKSGVSVVFCDDFQSNENAYFKIIAKTLESVDKKFFFSARIDLSHRMQRFDLPVLIPQKGVKYIKVVSTSGEDLCLQAVAVDTNIYVDLPTNFKTTCSDEEETSIPPCKEFKSKLKPLRVCPNKISELLIREKLIDTLPSPDTDARPFEVPKYNAINDYAQAGYVIAKGIADLNSREGVKQYINQLESAVKLTKVFGVEGPLTKINSILGALGPALGIFGGLTSILTTALTPNPFDKLAEYLQEEFTALHNHLNRMKGELKELIMNEGAMTKMADAVASIRYSLREFQDIAKSLKRNPVCGTNDLILEYSVKKFVSNYKKRDTGHKLLDLLVDELGSLPLTRSLLKPFMKTYCKTKPDKVKRFAKALIVALKSPAEGFYQFFKDDLQQEVRRAVEGESNTEDAIKLKRVADLFIYFLTDPKNWPKSCIVDSGREVVAYVAVKTNAAARPEKMRFFFSLFYLHREKELKLIKMKITNLPQEEDLTHNMDVSYSVNCLNDTEKLQICHVSKKDDYDYPKLNRHPNGKLFYMEINPQKEYLKFTIQPVDVFKSRHIREPLLLGCWDGRNFLANDDGNYKCPPINKYPHPPESRFCLFYKNKPNYPNDESEEW</sequence>
<accession>A0ABN8Q052</accession>
<evidence type="ECO:0000313" key="3">
    <source>
        <dbReference type="Proteomes" id="UP001159427"/>
    </source>
</evidence>
<evidence type="ECO:0000313" key="2">
    <source>
        <dbReference type="EMBL" id="CAH3154305.1"/>
    </source>
</evidence>
<feature type="signal peptide" evidence="1">
    <location>
        <begin position="1"/>
        <end position="20"/>
    </location>
</feature>
<keyword evidence="1" id="KW-0732">Signal</keyword>
<gene>
    <name evidence="2" type="ORF">PEVE_00001365</name>
</gene>
<comment type="caution">
    <text evidence="2">The sequence shown here is derived from an EMBL/GenBank/DDBJ whole genome shotgun (WGS) entry which is preliminary data.</text>
</comment>